<name>A0A0R1R0Z3_9LACO</name>
<evidence type="ECO:0000313" key="2">
    <source>
        <dbReference type="Proteomes" id="UP000051790"/>
    </source>
</evidence>
<sequence>MEPYGYLQELATQQTTPMRVRVWENKNVIIRRNLDNRNGLVTQVWDAWLRKVLRPFGGFEPLIEIDVFGSEPDIKFFSENQLAQAVHFVLHVDQPLLPSV</sequence>
<comment type="caution">
    <text evidence="1">The sequence shown here is derived from an EMBL/GenBank/DDBJ whole genome shotgun (WGS) entry which is preliminary data.</text>
</comment>
<organism evidence="1 2">
    <name type="scientific">Lacticaseibacillus manihotivorans DSM 13343 = JCM 12514</name>
    <dbReference type="NCBI Taxonomy" id="1423769"/>
    <lineage>
        <taxon>Bacteria</taxon>
        <taxon>Bacillati</taxon>
        <taxon>Bacillota</taxon>
        <taxon>Bacilli</taxon>
        <taxon>Lactobacillales</taxon>
        <taxon>Lactobacillaceae</taxon>
        <taxon>Lacticaseibacillus</taxon>
    </lineage>
</organism>
<gene>
    <name evidence="1" type="ORF">FD01_GL003012</name>
</gene>
<dbReference type="OrthoDB" id="2296869at2"/>
<dbReference type="EMBL" id="AZEU01000063">
    <property type="protein sequence ID" value="KRL50976.1"/>
    <property type="molecule type" value="Genomic_DNA"/>
</dbReference>
<dbReference type="Proteomes" id="UP000051790">
    <property type="component" value="Unassembled WGS sequence"/>
</dbReference>
<dbReference type="AlphaFoldDB" id="A0A0R1R0Z3"/>
<reference evidence="1 2" key="1">
    <citation type="journal article" date="2015" name="Genome Announc.">
        <title>Expanding the biotechnology potential of lactobacilli through comparative genomics of 213 strains and associated genera.</title>
        <authorList>
            <person name="Sun Z."/>
            <person name="Harris H.M."/>
            <person name="McCann A."/>
            <person name="Guo C."/>
            <person name="Argimon S."/>
            <person name="Zhang W."/>
            <person name="Yang X."/>
            <person name="Jeffery I.B."/>
            <person name="Cooney J.C."/>
            <person name="Kagawa T.F."/>
            <person name="Liu W."/>
            <person name="Song Y."/>
            <person name="Salvetti E."/>
            <person name="Wrobel A."/>
            <person name="Rasinkangas P."/>
            <person name="Parkhill J."/>
            <person name="Rea M.C."/>
            <person name="O'Sullivan O."/>
            <person name="Ritari J."/>
            <person name="Douillard F.P."/>
            <person name="Paul Ross R."/>
            <person name="Yang R."/>
            <person name="Briner A.E."/>
            <person name="Felis G.E."/>
            <person name="de Vos W.M."/>
            <person name="Barrangou R."/>
            <person name="Klaenhammer T.R."/>
            <person name="Caufield P.W."/>
            <person name="Cui Y."/>
            <person name="Zhang H."/>
            <person name="O'Toole P.W."/>
        </authorList>
    </citation>
    <scope>NUCLEOTIDE SEQUENCE [LARGE SCALE GENOMIC DNA]</scope>
    <source>
        <strain evidence="1 2">DSM 13343</strain>
    </source>
</reference>
<evidence type="ECO:0000313" key="1">
    <source>
        <dbReference type="EMBL" id="KRL50976.1"/>
    </source>
</evidence>
<dbReference type="RefSeq" id="WP_056962689.1">
    <property type="nucleotide sequence ID" value="NZ_AZEU01000063.1"/>
</dbReference>
<dbReference type="PATRIC" id="fig|1423769.4.peg.3251"/>
<keyword evidence="2" id="KW-1185">Reference proteome</keyword>
<protein>
    <submittedName>
        <fullName evidence="1">Uncharacterized protein</fullName>
    </submittedName>
</protein>
<accession>A0A0R1R0Z3</accession>
<proteinExistence type="predicted"/>